<proteinExistence type="predicted"/>
<gene>
    <name evidence="2" type="ORF">H0S73_23550</name>
</gene>
<dbReference type="RefSeq" id="WP_181054646.1">
    <property type="nucleotide sequence ID" value="NZ_JACDXJ010000002.1"/>
</dbReference>
<evidence type="ECO:0000313" key="2">
    <source>
        <dbReference type="EMBL" id="MBA1159071.1"/>
    </source>
</evidence>
<feature type="domain" description="DUF6894" evidence="1">
    <location>
        <begin position="4"/>
        <end position="73"/>
    </location>
</feature>
<dbReference type="Pfam" id="PF21834">
    <property type="entry name" value="DUF6894"/>
    <property type="match status" value="1"/>
</dbReference>
<name>A0A838BUH2_9HYPH</name>
<dbReference type="AlphaFoldDB" id="A0A838BUH2"/>
<dbReference type="InterPro" id="IPR054189">
    <property type="entry name" value="DUF6894"/>
</dbReference>
<comment type="caution">
    <text evidence="2">The sequence shown here is derived from an EMBL/GenBank/DDBJ whole genome shotgun (WGS) entry which is preliminary data.</text>
</comment>
<evidence type="ECO:0000259" key="1">
    <source>
        <dbReference type="Pfam" id="PF21834"/>
    </source>
</evidence>
<dbReference type="Proteomes" id="UP000572984">
    <property type="component" value="Unassembled WGS sequence"/>
</dbReference>
<accession>A0A838BUH2</accession>
<evidence type="ECO:0000313" key="3">
    <source>
        <dbReference type="Proteomes" id="UP000572984"/>
    </source>
</evidence>
<organism evidence="2 3">
    <name type="scientific">Microvirga mediterraneensis</name>
    <dbReference type="NCBI Taxonomy" id="2754695"/>
    <lineage>
        <taxon>Bacteria</taxon>
        <taxon>Pseudomonadati</taxon>
        <taxon>Pseudomonadota</taxon>
        <taxon>Alphaproteobacteria</taxon>
        <taxon>Hyphomicrobiales</taxon>
        <taxon>Methylobacteriaceae</taxon>
        <taxon>Microvirga</taxon>
    </lineage>
</organism>
<keyword evidence="3" id="KW-1185">Reference proteome</keyword>
<dbReference type="EMBL" id="JACDXJ010000002">
    <property type="protein sequence ID" value="MBA1159071.1"/>
    <property type="molecule type" value="Genomic_DNA"/>
</dbReference>
<reference evidence="2 3" key="1">
    <citation type="submission" date="2020-07" db="EMBL/GenBank/DDBJ databases">
        <title>Draft genome and description of Microvirga mediterraneensis Marseille-Q2068 sp. nov.</title>
        <authorList>
            <person name="Boxberger M."/>
        </authorList>
    </citation>
    <scope>NUCLEOTIDE SEQUENCE [LARGE SCALE GENOMIC DNA]</scope>
    <source>
        <strain evidence="2 3">Marseille-Q2068</strain>
    </source>
</reference>
<protein>
    <recommendedName>
        <fullName evidence="1">DUF6894 domain-containing protein</fullName>
    </recommendedName>
</protein>
<sequence length="96" mass="10869">MPTRYYFHLVSSDATIPDDTGAEAANLNEAKSQAWQFVTELRQEYGDVIEDWGLWQLEIVCPEGTLLHKVPLAIALNSAVGLRSSGRLEAMSFRWW</sequence>